<evidence type="ECO:0008006" key="4">
    <source>
        <dbReference type="Google" id="ProtNLM"/>
    </source>
</evidence>
<proteinExistence type="predicted"/>
<sequence>MIKTDRISLRLTFSTLVLVLMLSTGVNAQGNSKNEKLIGTWVLDYNKTINNLKQEARQYYDGLGTERKQSLQSSFNQRKIIFGADGSYTLVVNAQRQVTGTWNLKQDGVTLELVADGRTLTHTLGNVSNQNLELHLQTNPEAKQLLGTWYLDKVSN</sequence>
<reference evidence="2 3" key="1">
    <citation type="submission" date="2019-04" db="EMBL/GenBank/DDBJ databases">
        <title>Lacinutrix sp. nov., isolated from marine water.</title>
        <authorList>
            <person name="Kim W."/>
        </authorList>
    </citation>
    <scope>NUCLEOTIDE SEQUENCE [LARGE SCALE GENOMIC DNA]</scope>
    <source>
        <strain evidence="2 3">CAU 1491</strain>
    </source>
</reference>
<gene>
    <name evidence="2" type="ORF">E5167_05450</name>
</gene>
<evidence type="ECO:0000256" key="1">
    <source>
        <dbReference type="SAM" id="SignalP"/>
    </source>
</evidence>
<feature type="signal peptide" evidence="1">
    <location>
        <begin position="1"/>
        <end position="28"/>
    </location>
</feature>
<dbReference type="Proteomes" id="UP000307657">
    <property type="component" value="Unassembled WGS sequence"/>
</dbReference>
<keyword evidence="1" id="KW-0732">Signal</keyword>
<organism evidence="2 3">
    <name type="scientific">Pontimicrobium aquaticum</name>
    <dbReference type="NCBI Taxonomy" id="2565367"/>
    <lineage>
        <taxon>Bacteria</taxon>
        <taxon>Pseudomonadati</taxon>
        <taxon>Bacteroidota</taxon>
        <taxon>Flavobacteriia</taxon>
        <taxon>Flavobacteriales</taxon>
        <taxon>Flavobacteriaceae</taxon>
        <taxon>Pontimicrobium</taxon>
    </lineage>
</organism>
<name>A0A4U0EZK5_9FLAO</name>
<feature type="chain" id="PRO_5020905288" description="Lipocalin-like domain-containing protein" evidence="1">
    <location>
        <begin position="29"/>
        <end position="156"/>
    </location>
</feature>
<evidence type="ECO:0000313" key="2">
    <source>
        <dbReference type="EMBL" id="TJY37390.1"/>
    </source>
</evidence>
<dbReference type="OrthoDB" id="1452415at2"/>
<dbReference type="RefSeq" id="WP_136841814.1">
    <property type="nucleotide sequence ID" value="NZ_SUPL01000002.1"/>
</dbReference>
<dbReference type="EMBL" id="SUPL01000002">
    <property type="protein sequence ID" value="TJY37390.1"/>
    <property type="molecule type" value="Genomic_DNA"/>
</dbReference>
<protein>
    <recommendedName>
        <fullName evidence="4">Lipocalin-like domain-containing protein</fullName>
    </recommendedName>
</protein>
<comment type="caution">
    <text evidence="2">The sequence shown here is derived from an EMBL/GenBank/DDBJ whole genome shotgun (WGS) entry which is preliminary data.</text>
</comment>
<accession>A0A4U0EZK5</accession>
<evidence type="ECO:0000313" key="3">
    <source>
        <dbReference type="Proteomes" id="UP000307657"/>
    </source>
</evidence>
<dbReference type="AlphaFoldDB" id="A0A4U0EZK5"/>
<keyword evidence="3" id="KW-1185">Reference proteome</keyword>